<feature type="coiled-coil region" evidence="6">
    <location>
        <begin position="538"/>
        <end position="590"/>
    </location>
</feature>
<dbReference type="GO" id="GO:0009401">
    <property type="term" value="P:phosphoenolpyruvate-dependent sugar phosphotransferase system"/>
    <property type="evidence" value="ECO:0007669"/>
    <property type="project" value="InterPro"/>
</dbReference>
<dbReference type="SUPFAM" id="SSF52794">
    <property type="entry name" value="PTS system IIB component-like"/>
    <property type="match status" value="1"/>
</dbReference>
<feature type="domain" description="PRD" evidence="10">
    <location>
        <begin position="200"/>
        <end position="305"/>
    </location>
</feature>
<dbReference type="Proteomes" id="UP000294697">
    <property type="component" value="Unassembled WGS sequence"/>
</dbReference>
<gene>
    <name evidence="11" type="ORF">C8C77_10560</name>
</gene>
<dbReference type="InterPro" id="IPR011608">
    <property type="entry name" value="PRD"/>
</dbReference>
<dbReference type="InterPro" id="IPR050661">
    <property type="entry name" value="BglG_antiterminators"/>
</dbReference>
<dbReference type="InterPro" id="IPR003501">
    <property type="entry name" value="PTS_EIIB_2/3"/>
</dbReference>
<dbReference type="InterPro" id="IPR036388">
    <property type="entry name" value="WH-like_DNA-bd_sf"/>
</dbReference>
<evidence type="ECO:0000259" key="10">
    <source>
        <dbReference type="PROSITE" id="PS51372"/>
    </source>
</evidence>
<dbReference type="InterPro" id="IPR013011">
    <property type="entry name" value="PTS_EIIB_2"/>
</dbReference>
<dbReference type="Pfam" id="PF00359">
    <property type="entry name" value="PTS_EIIA_2"/>
    <property type="match status" value="1"/>
</dbReference>
<dbReference type="Pfam" id="PF08279">
    <property type="entry name" value="HTH_11"/>
    <property type="match status" value="1"/>
</dbReference>
<dbReference type="PANTHER" id="PTHR30185">
    <property type="entry name" value="CRYPTIC BETA-GLUCOSIDE BGL OPERON ANTITERMINATOR"/>
    <property type="match status" value="1"/>
</dbReference>
<dbReference type="InterPro" id="IPR001034">
    <property type="entry name" value="DeoR_HTH"/>
</dbReference>
<dbReference type="Gene3D" id="3.40.50.2300">
    <property type="match status" value="1"/>
</dbReference>
<dbReference type="PROSITE" id="PS51000">
    <property type="entry name" value="HTH_DEOR_2"/>
    <property type="match status" value="1"/>
</dbReference>
<feature type="domain" description="PTS EIIB type-2" evidence="9">
    <location>
        <begin position="427"/>
        <end position="517"/>
    </location>
</feature>
<organism evidence="11 12">
    <name type="scientific">Halanaerobium saccharolyticum</name>
    <dbReference type="NCBI Taxonomy" id="43595"/>
    <lineage>
        <taxon>Bacteria</taxon>
        <taxon>Bacillati</taxon>
        <taxon>Bacillota</taxon>
        <taxon>Clostridia</taxon>
        <taxon>Halanaerobiales</taxon>
        <taxon>Halanaerobiaceae</taxon>
        <taxon>Halanaerobium</taxon>
    </lineage>
</organism>
<dbReference type="GO" id="GO:0003700">
    <property type="term" value="F:DNA-binding transcription factor activity"/>
    <property type="evidence" value="ECO:0007669"/>
    <property type="project" value="InterPro"/>
</dbReference>
<keyword evidence="3" id="KW-0805">Transcription regulation</keyword>
<evidence type="ECO:0000256" key="3">
    <source>
        <dbReference type="ARBA" id="ARBA00023015"/>
    </source>
</evidence>
<dbReference type="SUPFAM" id="SSF46785">
    <property type="entry name" value="Winged helix' DNA-binding domain"/>
    <property type="match status" value="1"/>
</dbReference>
<dbReference type="EMBL" id="SODA01000005">
    <property type="protein sequence ID" value="TDW06424.1"/>
    <property type="molecule type" value="Genomic_DNA"/>
</dbReference>
<keyword evidence="2" id="KW-0677">Repeat</keyword>
<evidence type="ECO:0000313" key="12">
    <source>
        <dbReference type="Proteomes" id="UP000294697"/>
    </source>
</evidence>
<keyword evidence="6" id="KW-0175">Coiled coil</keyword>
<dbReference type="GO" id="GO:0008982">
    <property type="term" value="F:protein-N(PI)-phosphohistidine-sugar phosphotransferase activity"/>
    <property type="evidence" value="ECO:0007669"/>
    <property type="project" value="InterPro"/>
</dbReference>
<dbReference type="PROSITE" id="PS51099">
    <property type="entry name" value="PTS_EIIB_TYPE_2"/>
    <property type="match status" value="1"/>
</dbReference>
<dbReference type="Pfam" id="PF02302">
    <property type="entry name" value="PTS_IIB"/>
    <property type="match status" value="1"/>
</dbReference>
<dbReference type="RefSeq" id="WP_111570668.1">
    <property type="nucleotide sequence ID" value="NZ_QLME01000001.1"/>
</dbReference>
<dbReference type="SUPFAM" id="SSF63520">
    <property type="entry name" value="PTS-regulatory domain, PRD"/>
    <property type="match status" value="2"/>
</dbReference>
<feature type="domain" description="PRD" evidence="10">
    <location>
        <begin position="313"/>
        <end position="420"/>
    </location>
</feature>
<dbReference type="OrthoDB" id="3175596at2"/>
<dbReference type="InterPro" id="IPR013196">
    <property type="entry name" value="HTH_11"/>
</dbReference>
<keyword evidence="5" id="KW-0804">Transcription</keyword>
<dbReference type="PROSITE" id="PS51372">
    <property type="entry name" value="PRD_2"/>
    <property type="match status" value="2"/>
</dbReference>
<evidence type="ECO:0000256" key="6">
    <source>
        <dbReference type="SAM" id="Coils"/>
    </source>
</evidence>
<dbReference type="Pfam" id="PF00874">
    <property type="entry name" value="PRD"/>
    <property type="match status" value="2"/>
</dbReference>
<dbReference type="CDD" id="cd05568">
    <property type="entry name" value="PTS_IIB_bgl_like"/>
    <property type="match status" value="1"/>
</dbReference>
<accession>A0A4R7Z5E8</accession>
<keyword evidence="1" id="KW-0808">Transferase</keyword>
<dbReference type="Pfam" id="PF05043">
    <property type="entry name" value="Mga"/>
    <property type="match status" value="1"/>
</dbReference>
<evidence type="ECO:0000256" key="1">
    <source>
        <dbReference type="ARBA" id="ARBA00022679"/>
    </source>
</evidence>
<feature type="domain" description="HTH deoR-type" evidence="7">
    <location>
        <begin position="3"/>
        <end position="63"/>
    </location>
</feature>
<keyword evidence="4" id="KW-0010">Activator</keyword>
<evidence type="ECO:0000259" key="9">
    <source>
        <dbReference type="PROSITE" id="PS51099"/>
    </source>
</evidence>
<feature type="domain" description="PTS EIIA type-2" evidence="8">
    <location>
        <begin position="591"/>
        <end position="734"/>
    </location>
</feature>
<sequence length="743" mass="85695">MLKNRECKIIKKLISNDGPLVVKKLAADLSVSTRTIRYDLDKIEDWLKEKGLKMYRKQGVGIYLESNDKDKITDILDFKVDYQLLHTPEERQQIILKELLVREEPIIIKEFEINLDVSEGTIIRDLDQIENWLKKRNLELVRRPNYGIEIRGNENNWRKAVFDYLEESSSEDELIDILNQFENNKSLPSFIDSYSDLLNSINSAQVKFVKNIIRETEKSLDYSFTDAAFSALILHIVIALQRIIKNKDINMNSKQLLILKNKEEFKTAEEIVKKLRKKFEIEIPESEIGYITLHLLGAKFRQRGDFDFKADKLFDDKLLDLTYQLVEIAAKILNLELTNDLELIYGLALHLKPTLNRIKYDLNIENQLVADIKEKYPQIYRASKIAAGVIQTEIFGEISEEEIGFIAMHIGAALERRNVKSKLNNKLRVALVCSTGIGTTKILAERLKNEFANFKIINTYSYHDIEIESFEKNLDLIISTIKLPEIGIDNLQVNPLLKEADIKNIENYIINIFNKNIYPKNKNIIKPENLKGNVKLDISELTNEIVELLKYNHKLQIEKDLKNDLRKLFKEHLKEEVTADKQECRDLELTDILNPDLIRAKVKCKDWRGAVKKSGKLLSDLGVVSENYIKSMIENIEQRGPYVVITPGVALVHAAPEMGVRKVGISLITLKSPVKFNHSQNDPVEIVVAFASPDKEQHVKALSSLIDKLYNSRIRSAISSTDDNQKVLDILKYKKEDSFYVKN</sequence>
<dbReference type="InterPro" id="IPR036390">
    <property type="entry name" value="WH_DNA-bd_sf"/>
</dbReference>
<evidence type="ECO:0000259" key="7">
    <source>
        <dbReference type="PROSITE" id="PS51000"/>
    </source>
</evidence>
<dbReference type="Gene3D" id="1.10.1790.10">
    <property type="entry name" value="PRD domain"/>
    <property type="match status" value="2"/>
</dbReference>
<evidence type="ECO:0000256" key="2">
    <source>
        <dbReference type="ARBA" id="ARBA00022737"/>
    </source>
</evidence>
<dbReference type="Gene3D" id="3.40.930.10">
    <property type="entry name" value="Mannitol-specific EII, Chain A"/>
    <property type="match status" value="1"/>
</dbReference>
<dbReference type="InterPro" id="IPR002178">
    <property type="entry name" value="PTS_EIIA_type-2_dom"/>
</dbReference>
<comment type="caution">
    <text evidence="11">The sequence shown here is derived from an EMBL/GenBank/DDBJ whole genome shotgun (WGS) entry which is preliminary data.</text>
</comment>
<dbReference type="InterPro" id="IPR036095">
    <property type="entry name" value="PTS_EIIB-like_sf"/>
</dbReference>
<name>A0A4R7Z5E8_9FIRM</name>
<dbReference type="InterPro" id="IPR016152">
    <property type="entry name" value="PTrfase/Anion_transptr"/>
</dbReference>
<dbReference type="PROSITE" id="PS51094">
    <property type="entry name" value="PTS_EIIA_TYPE_2"/>
    <property type="match status" value="1"/>
</dbReference>
<evidence type="ECO:0000256" key="5">
    <source>
        <dbReference type="ARBA" id="ARBA00023163"/>
    </source>
</evidence>
<proteinExistence type="predicted"/>
<dbReference type="Gene3D" id="1.10.10.10">
    <property type="entry name" value="Winged helix-like DNA-binding domain superfamily/Winged helix DNA-binding domain"/>
    <property type="match status" value="1"/>
</dbReference>
<dbReference type="AlphaFoldDB" id="A0A4R7Z5E8"/>
<dbReference type="PANTHER" id="PTHR30185:SF18">
    <property type="entry name" value="TRANSCRIPTIONAL REGULATOR MTLR"/>
    <property type="match status" value="1"/>
</dbReference>
<dbReference type="SUPFAM" id="SSF55804">
    <property type="entry name" value="Phoshotransferase/anion transport protein"/>
    <property type="match status" value="1"/>
</dbReference>
<evidence type="ECO:0000313" key="11">
    <source>
        <dbReference type="EMBL" id="TDW06424.1"/>
    </source>
</evidence>
<dbReference type="InterPro" id="IPR007737">
    <property type="entry name" value="Mga_HTH"/>
</dbReference>
<evidence type="ECO:0000256" key="4">
    <source>
        <dbReference type="ARBA" id="ARBA00023159"/>
    </source>
</evidence>
<evidence type="ECO:0000259" key="8">
    <source>
        <dbReference type="PROSITE" id="PS51094"/>
    </source>
</evidence>
<protein>
    <submittedName>
        <fullName evidence="11">BglG family transcriptional antiterminator</fullName>
    </submittedName>
</protein>
<dbReference type="InterPro" id="IPR036634">
    <property type="entry name" value="PRD_sf"/>
</dbReference>
<reference evidence="11 12" key="1">
    <citation type="submission" date="2019-03" db="EMBL/GenBank/DDBJ databases">
        <title>Subsurface microbial communities from deep shales in Ohio and West Virginia, USA.</title>
        <authorList>
            <person name="Wrighton K."/>
        </authorList>
    </citation>
    <scope>NUCLEOTIDE SEQUENCE [LARGE SCALE GENOMIC DNA]</scope>
    <source>
        <strain evidence="11 12">MSL9.2</strain>
    </source>
</reference>